<gene>
    <name evidence="7" type="primary">LOC111101136</name>
</gene>
<evidence type="ECO:0000256" key="3">
    <source>
        <dbReference type="SAM" id="SignalP"/>
    </source>
</evidence>
<dbReference type="Gene3D" id="3.40.80.10">
    <property type="entry name" value="Peptidoglycan recognition protein-like"/>
    <property type="match status" value="1"/>
</dbReference>
<dbReference type="InterPro" id="IPR006619">
    <property type="entry name" value="PGRP_domain_met/bac"/>
</dbReference>
<dbReference type="PANTHER" id="PTHR11022">
    <property type="entry name" value="PEPTIDOGLYCAN RECOGNITION PROTEIN"/>
    <property type="match status" value="1"/>
</dbReference>
<keyword evidence="2" id="KW-0391">Immunity</keyword>
<dbReference type="OrthoDB" id="10001926at2759"/>
<dbReference type="GeneID" id="111101136"/>
<dbReference type="InterPro" id="IPR015510">
    <property type="entry name" value="PGRP"/>
</dbReference>
<dbReference type="InterPro" id="IPR002502">
    <property type="entry name" value="Amidase_domain"/>
</dbReference>
<reference evidence="7" key="1">
    <citation type="submission" date="2025-08" db="UniProtKB">
        <authorList>
            <consortium name="RefSeq"/>
        </authorList>
    </citation>
    <scope>IDENTIFICATION</scope>
    <source>
        <tissue evidence="7">Whole sample</tissue>
    </source>
</reference>
<dbReference type="GO" id="GO:0008270">
    <property type="term" value="F:zinc ion binding"/>
    <property type="evidence" value="ECO:0007669"/>
    <property type="project" value="InterPro"/>
</dbReference>
<dbReference type="CDD" id="cd06583">
    <property type="entry name" value="PGRP"/>
    <property type="match status" value="1"/>
</dbReference>
<accession>A0A8B8ADD5</accession>
<protein>
    <submittedName>
        <fullName evidence="7">Peptidoglycan-recognition protein SC2-like isoform X1</fullName>
    </submittedName>
</protein>
<dbReference type="SMART" id="SM00701">
    <property type="entry name" value="PGRP"/>
    <property type="match status" value="1"/>
</dbReference>
<evidence type="ECO:0000259" key="5">
    <source>
        <dbReference type="SMART" id="SM00701"/>
    </source>
</evidence>
<dbReference type="Proteomes" id="UP000694844">
    <property type="component" value="Chromosome 6"/>
</dbReference>
<dbReference type="Pfam" id="PF01510">
    <property type="entry name" value="Amidase_2"/>
    <property type="match status" value="1"/>
</dbReference>
<dbReference type="GO" id="GO:0009253">
    <property type="term" value="P:peptidoglycan catabolic process"/>
    <property type="evidence" value="ECO:0007669"/>
    <property type="project" value="InterPro"/>
</dbReference>
<evidence type="ECO:0000256" key="1">
    <source>
        <dbReference type="ARBA" id="ARBA00007553"/>
    </source>
</evidence>
<proteinExistence type="inferred from homology"/>
<evidence type="ECO:0000313" key="6">
    <source>
        <dbReference type="Proteomes" id="UP000694844"/>
    </source>
</evidence>
<name>A0A8B8ADD5_CRAVI</name>
<evidence type="ECO:0000313" key="7">
    <source>
        <dbReference type="RefSeq" id="XP_022289170.1"/>
    </source>
</evidence>
<dbReference type="AlphaFoldDB" id="A0A8B8ADD5"/>
<dbReference type="GO" id="GO:0008745">
    <property type="term" value="F:N-acetylmuramoyl-L-alanine amidase activity"/>
    <property type="evidence" value="ECO:0007669"/>
    <property type="project" value="InterPro"/>
</dbReference>
<feature type="domain" description="Peptidoglycan recognition protein family" evidence="5">
    <location>
        <begin position="139"/>
        <end position="281"/>
    </location>
</feature>
<keyword evidence="6" id="KW-1185">Reference proteome</keyword>
<dbReference type="PANTHER" id="PTHR11022:SF41">
    <property type="entry name" value="PEPTIDOGLYCAN-RECOGNITION PROTEIN LC-RELATED"/>
    <property type="match status" value="1"/>
</dbReference>
<evidence type="ECO:0000256" key="2">
    <source>
        <dbReference type="ARBA" id="ARBA00022859"/>
    </source>
</evidence>
<dbReference type="SUPFAM" id="SSF55846">
    <property type="entry name" value="N-acetylmuramoyl-L-alanine amidase-like"/>
    <property type="match status" value="1"/>
</dbReference>
<feature type="chain" id="PRO_5034326705" evidence="3">
    <location>
        <begin position="19"/>
        <end position="306"/>
    </location>
</feature>
<dbReference type="GO" id="GO:0002376">
    <property type="term" value="P:immune system process"/>
    <property type="evidence" value="ECO:0007669"/>
    <property type="project" value="UniProtKB-KW"/>
</dbReference>
<organism evidence="6 7">
    <name type="scientific">Crassostrea virginica</name>
    <name type="common">Eastern oyster</name>
    <dbReference type="NCBI Taxonomy" id="6565"/>
    <lineage>
        <taxon>Eukaryota</taxon>
        <taxon>Metazoa</taxon>
        <taxon>Spiralia</taxon>
        <taxon>Lophotrochozoa</taxon>
        <taxon>Mollusca</taxon>
        <taxon>Bivalvia</taxon>
        <taxon>Autobranchia</taxon>
        <taxon>Pteriomorphia</taxon>
        <taxon>Ostreida</taxon>
        <taxon>Ostreoidea</taxon>
        <taxon>Ostreidae</taxon>
        <taxon>Crassostrea</taxon>
    </lineage>
</organism>
<dbReference type="InterPro" id="IPR036505">
    <property type="entry name" value="Amidase/PGRP_sf"/>
</dbReference>
<feature type="domain" description="N-acetylmuramoyl-L-alanine amidase" evidence="4">
    <location>
        <begin position="149"/>
        <end position="288"/>
    </location>
</feature>
<dbReference type="SMART" id="SM00644">
    <property type="entry name" value="Ami_2"/>
    <property type="match status" value="1"/>
</dbReference>
<dbReference type="KEGG" id="cvn:111101136"/>
<feature type="signal peptide" evidence="3">
    <location>
        <begin position="1"/>
        <end position="18"/>
    </location>
</feature>
<comment type="similarity">
    <text evidence="1">Belongs to the N-acetylmuramoyl-L-alanine amidase 2 family.</text>
</comment>
<evidence type="ECO:0000259" key="4">
    <source>
        <dbReference type="SMART" id="SM00644"/>
    </source>
</evidence>
<sequence>MMWKTIVCLALLVPLASGNDAPCTAIGGTCQDDSMSCSGGYESGFCGGGVNRRCCKQEDATCVSIGGTCQDDSLSCSGGYESGLCGGGVNRKCCKEEDAPCVSIGGTCQDDSLSCSAGYESGLCGGGVNRKCCKLCSGVKIYSRASWGAKAPKSSTIMSTPVSLFFVHHTVGSSCNDFTSCAAVMRSIQNYHMDIKGWSDIGYSFLVGEDGAVYEGRGWNKVGAHTQGYNSRGLAASVMGNFMNRKPNTAALNAMKNLIQCGISRGYITSTYKLYGHRDVVSTTTCPGDALYQEIKTWPHYSTQTP</sequence>
<keyword evidence="3" id="KW-0732">Signal</keyword>
<dbReference type="RefSeq" id="XP_022289170.1">
    <property type="nucleotide sequence ID" value="XM_022433462.1"/>
</dbReference>
<dbReference type="FunFam" id="3.40.80.10:FF:000001">
    <property type="entry name" value="Peptidoglycan recognition protein 1"/>
    <property type="match status" value="1"/>
</dbReference>